<dbReference type="SUPFAM" id="SSF51730">
    <property type="entry name" value="FAD-linked oxidoreductase"/>
    <property type="match status" value="1"/>
</dbReference>
<dbReference type="InterPro" id="IPR015659">
    <property type="entry name" value="Proline_oxidase"/>
</dbReference>
<dbReference type="EMBL" id="JBHUHZ010000001">
    <property type="protein sequence ID" value="MFD2162862.1"/>
    <property type="molecule type" value="Genomic_DNA"/>
</dbReference>
<dbReference type="InterPro" id="IPR002872">
    <property type="entry name" value="Proline_DH_dom"/>
</dbReference>
<dbReference type="InterPro" id="IPR029041">
    <property type="entry name" value="FAD-linked_oxidoreductase-like"/>
</dbReference>
<sequence>MIEKVGDPNSESIPLNFDNTEIAFRRKSDKELDDAYKLFKLINNKLLATIGPALTAFALRLGLPVTGLIKNTLFKQFCGGESIDDCESVISSLSDGRVGTILDYSVEGVQEEANYSSTTAEIIRTIQKAGSDDRVSLSVFKISGIARVELLAKVSAGQNLDASEQAEYFKVKGRVNNICKTAYDLEVPVMIDAEESWVQNAIDTLALEMMQLYNLEQVIVYNTYQLYLTNGLVTLKDHYLQAETYGFLLGAKLVRGAYLEKEQNRALALEYTSPVHSSKEATDQDYNIALKFCVQHIKYIGLVAGTHNEESCRILTELLKDASIPINHPHVYFSQLLGMSDNLSFNLAAAGYNTAKYVPYGPVKAVLPYLFRRADENTAISGQMSRELSLIIKERERRKAL</sequence>
<proteinExistence type="predicted"/>
<keyword evidence="4" id="KW-1185">Reference proteome</keyword>
<organism evidence="3 4">
    <name type="scientific">Paradesertivirga mongoliensis</name>
    <dbReference type="NCBI Taxonomy" id="2100740"/>
    <lineage>
        <taxon>Bacteria</taxon>
        <taxon>Pseudomonadati</taxon>
        <taxon>Bacteroidota</taxon>
        <taxon>Sphingobacteriia</taxon>
        <taxon>Sphingobacteriales</taxon>
        <taxon>Sphingobacteriaceae</taxon>
        <taxon>Paradesertivirga</taxon>
    </lineage>
</organism>
<evidence type="ECO:0000256" key="1">
    <source>
        <dbReference type="ARBA" id="ARBA00023002"/>
    </source>
</evidence>
<evidence type="ECO:0000313" key="4">
    <source>
        <dbReference type="Proteomes" id="UP001597387"/>
    </source>
</evidence>
<dbReference type="RefSeq" id="WP_255902778.1">
    <property type="nucleotide sequence ID" value="NZ_JAFMZO010000003.1"/>
</dbReference>
<evidence type="ECO:0000259" key="2">
    <source>
        <dbReference type="Pfam" id="PF01619"/>
    </source>
</evidence>
<dbReference type="Pfam" id="PF01619">
    <property type="entry name" value="Pro_dh"/>
    <property type="match status" value="1"/>
</dbReference>
<dbReference type="PANTHER" id="PTHR13914:SF0">
    <property type="entry name" value="PROLINE DEHYDROGENASE 1, MITOCHONDRIAL"/>
    <property type="match status" value="1"/>
</dbReference>
<accession>A0ABW4ZN08</accession>
<dbReference type="Gene3D" id="3.20.20.220">
    <property type="match status" value="1"/>
</dbReference>
<protein>
    <submittedName>
        <fullName evidence="3">Proline dehydrogenase family protein</fullName>
    </submittedName>
</protein>
<dbReference type="PANTHER" id="PTHR13914">
    <property type="entry name" value="PROLINE OXIDASE"/>
    <property type="match status" value="1"/>
</dbReference>
<feature type="domain" description="Proline dehydrogenase" evidence="2">
    <location>
        <begin position="90"/>
        <end position="386"/>
    </location>
</feature>
<gene>
    <name evidence="3" type="ORF">ACFSJU_10705</name>
</gene>
<comment type="caution">
    <text evidence="3">The sequence shown here is derived from an EMBL/GenBank/DDBJ whole genome shotgun (WGS) entry which is preliminary data.</text>
</comment>
<keyword evidence="1" id="KW-0560">Oxidoreductase</keyword>
<name>A0ABW4ZN08_9SPHI</name>
<evidence type="ECO:0000313" key="3">
    <source>
        <dbReference type="EMBL" id="MFD2162862.1"/>
    </source>
</evidence>
<reference evidence="4" key="1">
    <citation type="journal article" date="2019" name="Int. J. Syst. Evol. Microbiol.">
        <title>The Global Catalogue of Microorganisms (GCM) 10K type strain sequencing project: providing services to taxonomists for standard genome sequencing and annotation.</title>
        <authorList>
            <consortium name="The Broad Institute Genomics Platform"/>
            <consortium name="The Broad Institute Genome Sequencing Center for Infectious Disease"/>
            <person name="Wu L."/>
            <person name="Ma J."/>
        </authorList>
    </citation>
    <scope>NUCLEOTIDE SEQUENCE [LARGE SCALE GENOMIC DNA]</scope>
    <source>
        <strain evidence="4">KCTC 42217</strain>
    </source>
</reference>
<dbReference type="Proteomes" id="UP001597387">
    <property type="component" value="Unassembled WGS sequence"/>
</dbReference>